<reference evidence="1" key="1">
    <citation type="submission" date="2022-03" db="EMBL/GenBank/DDBJ databases">
        <authorList>
            <person name="Sayadi A."/>
        </authorList>
    </citation>
    <scope>NUCLEOTIDE SEQUENCE</scope>
</reference>
<sequence length="36" mass="4247">MTATFLLGSSHHNHRYITLCTIQSKRKPEREAHERP</sequence>
<dbReference type="Proteomes" id="UP001152888">
    <property type="component" value="Unassembled WGS sequence"/>
</dbReference>
<gene>
    <name evidence="1" type="ORF">ACAOBT_LOCUS8300</name>
</gene>
<comment type="caution">
    <text evidence="1">The sequence shown here is derived from an EMBL/GenBank/DDBJ whole genome shotgun (WGS) entry which is preliminary data.</text>
</comment>
<dbReference type="EMBL" id="CAKOFQ010006763">
    <property type="protein sequence ID" value="CAH1969195.1"/>
    <property type="molecule type" value="Genomic_DNA"/>
</dbReference>
<evidence type="ECO:0000313" key="1">
    <source>
        <dbReference type="EMBL" id="CAH1969195.1"/>
    </source>
</evidence>
<keyword evidence="2" id="KW-1185">Reference proteome</keyword>
<protein>
    <submittedName>
        <fullName evidence="1">Uncharacterized protein</fullName>
    </submittedName>
</protein>
<organism evidence="1 2">
    <name type="scientific">Acanthoscelides obtectus</name>
    <name type="common">Bean weevil</name>
    <name type="synonym">Bruchus obtectus</name>
    <dbReference type="NCBI Taxonomy" id="200917"/>
    <lineage>
        <taxon>Eukaryota</taxon>
        <taxon>Metazoa</taxon>
        <taxon>Ecdysozoa</taxon>
        <taxon>Arthropoda</taxon>
        <taxon>Hexapoda</taxon>
        <taxon>Insecta</taxon>
        <taxon>Pterygota</taxon>
        <taxon>Neoptera</taxon>
        <taxon>Endopterygota</taxon>
        <taxon>Coleoptera</taxon>
        <taxon>Polyphaga</taxon>
        <taxon>Cucujiformia</taxon>
        <taxon>Chrysomeloidea</taxon>
        <taxon>Chrysomelidae</taxon>
        <taxon>Bruchinae</taxon>
        <taxon>Bruchini</taxon>
        <taxon>Acanthoscelides</taxon>
    </lineage>
</organism>
<accession>A0A9P0P857</accession>
<dbReference type="AlphaFoldDB" id="A0A9P0P857"/>
<proteinExistence type="predicted"/>
<evidence type="ECO:0000313" key="2">
    <source>
        <dbReference type="Proteomes" id="UP001152888"/>
    </source>
</evidence>
<name>A0A9P0P857_ACAOB</name>